<protein>
    <submittedName>
        <fullName evidence="5">N-acetyltransferase 9-like protein</fullName>
    </submittedName>
</protein>
<dbReference type="STRING" id="448386.A0A2V3IQK8"/>
<dbReference type="Gene3D" id="3.40.630.30">
    <property type="match status" value="1"/>
</dbReference>
<comment type="similarity">
    <text evidence="1">Belongs to the acetyltransferase family. GNAT subfamily.</text>
</comment>
<evidence type="ECO:0000313" key="6">
    <source>
        <dbReference type="Proteomes" id="UP000247409"/>
    </source>
</evidence>
<reference evidence="5 6" key="1">
    <citation type="journal article" date="2018" name="Mol. Biol. Evol.">
        <title>Analysis of the draft genome of the red seaweed Gracilariopsis chorda provides insights into genome size evolution in Rhodophyta.</title>
        <authorList>
            <person name="Lee J."/>
            <person name="Yang E.C."/>
            <person name="Graf L."/>
            <person name="Yang J.H."/>
            <person name="Qiu H."/>
            <person name="Zel Zion U."/>
            <person name="Chan C.X."/>
            <person name="Stephens T.G."/>
            <person name="Weber A.P.M."/>
            <person name="Boo G.H."/>
            <person name="Boo S.M."/>
            <person name="Kim K.M."/>
            <person name="Shin Y."/>
            <person name="Jung M."/>
            <person name="Lee S.J."/>
            <person name="Yim H.S."/>
            <person name="Lee J.H."/>
            <person name="Bhattacharya D."/>
            <person name="Yoon H.S."/>
        </authorList>
    </citation>
    <scope>NUCLEOTIDE SEQUENCE [LARGE SCALE GENOMIC DNA]</scope>
    <source>
        <strain evidence="5 6">SKKU-2015</strain>
        <tissue evidence="5">Whole body</tissue>
    </source>
</reference>
<dbReference type="OrthoDB" id="5043642at2759"/>
<keyword evidence="3" id="KW-0012">Acyltransferase</keyword>
<feature type="domain" description="N-acetyltransferase" evidence="4">
    <location>
        <begin position="26"/>
        <end position="178"/>
    </location>
</feature>
<dbReference type="PROSITE" id="PS51186">
    <property type="entry name" value="GNAT"/>
    <property type="match status" value="1"/>
</dbReference>
<evidence type="ECO:0000256" key="1">
    <source>
        <dbReference type="ARBA" id="ARBA00009342"/>
    </source>
</evidence>
<proteinExistence type="inferred from homology"/>
<accession>A0A2V3IQK8</accession>
<evidence type="ECO:0000313" key="5">
    <source>
        <dbReference type="EMBL" id="PXF44392.1"/>
    </source>
</evidence>
<dbReference type="PANTHER" id="PTHR13256:SF16">
    <property type="entry name" value="ALPHA_BETA-TUBULIN-N-ACETYLTRANSFERASE 9"/>
    <property type="match status" value="1"/>
</dbReference>
<keyword evidence="2 5" id="KW-0808">Transferase</keyword>
<organism evidence="5 6">
    <name type="scientific">Gracilariopsis chorda</name>
    <dbReference type="NCBI Taxonomy" id="448386"/>
    <lineage>
        <taxon>Eukaryota</taxon>
        <taxon>Rhodophyta</taxon>
        <taxon>Florideophyceae</taxon>
        <taxon>Rhodymeniophycidae</taxon>
        <taxon>Gracilariales</taxon>
        <taxon>Gracilariaceae</taxon>
        <taxon>Gracilariopsis</taxon>
    </lineage>
</organism>
<dbReference type="InterPro" id="IPR016181">
    <property type="entry name" value="Acyl_CoA_acyltransferase"/>
</dbReference>
<dbReference type="SUPFAM" id="SSF55729">
    <property type="entry name" value="Acyl-CoA N-acyltransferases (Nat)"/>
    <property type="match status" value="1"/>
</dbReference>
<dbReference type="Proteomes" id="UP000247409">
    <property type="component" value="Unassembled WGS sequence"/>
</dbReference>
<comment type="caution">
    <text evidence="5">The sequence shown here is derived from an EMBL/GenBank/DDBJ whole genome shotgun (WGS) entry which is preliminary data.</text>
</comment>
<evidence type="ECO:0000256" key="3">
    <source>
        <dbReference type="ARBA" id="ARBA00023315"/>
    </source>
</evidence>
<dbReference type="InterPro" id="IPR000182">
    <property type="entry name" value="GNAT_dom"/>
</dbReference>
<keyword evidence="6" id="KW-1185">Reference proteome</keyword>
<dbReference type="PANTHER" id="PTHR13256">
    <property type="entry name" value="N-ACETYLTRANSFERASE 9"/>
    <property type="match status" value="1"/>
</dbReference>
<dbReference type="GO" id="GO:0008080">
    <property type="term" value="F:N-acetyltransferase activity"/>
    <property type="evidence" value="ECO:0007669"/>
    <property type="project" value="InterPro"/>
</dbReference>
<gene>
    <name evidence="5" type="ORF">BWQ96_05835</name>
</gene>
<evidence type="ECO:0000256" key="2">
    <source>
        <dbReference type="ARBA" id="ARBA00022679"/>
    </source>
</evidence>
<dbReference type="InterPro" id="IPR039135">
    <property type="entry name" value="NAT9-like"/>
</dbReference>
<dbReference type="Pfam" id="PF13302">
    <property type="entry name" value="Acetyltransf_3"/>
    <property type="match status" value="1"/>
</dbReference>
<sequence>MVMRLNSDTVISIAGYPLVLVPYKEIHVRCYHIWMQSPDLLALTASEPLSLEEEFQNMKSWREDDTKMTFIILDRSLGENFMVGDVNLYLQPKTEEGKNVAEIEVMIAEPAARRKGLAKTALKIMMAFAVEQLKTDIFIAKVLDHNKPSIALFTTALKFEEERKVPVFGEIHYKKVVDSEVAKDLQTIREQLVIKPFANSVYSRPPCNTK</sequence>
<evidence type="ECO:0000259" key="4">
    <source>
        <dbReference type="PROSITE" id="PS51186"/>
    </source>
</evidence>
<dbReference type="AlphaFoldDB" id="A0A2V3IQK8"/>
<name>A0A2V3IQK8_9FLOR</name>
<dbReference type="EMBL" id="NBIV01000092">
    <property type="protein sequence ID" value="PXF44392.1"/>
    <property type="molecule type" value="Genomic_DNA"/>
</dbReference>